<dbReference type="Gene3D" id="3.40.190.10">
    <property type="entry name" value="Periplasmic binding protein-like II"/>
    <property type="match status" value="2"/>
</dbReference>
<evidence type="ECO:0000256" key="5">
    <source>
        <dbReference type="ARBA" id="ARBA00023163"/>
    </source>
</evidence>
<reference evidence="7" key="1">
    <citation type="submission" date="2018-06" db="EMBL/GenBank/DDBJ databases">
        <authorList>
            <person name="Zhirakovskaya E."/>
        </authorList>
    </citation>
    <scope>NUCLEOTIDE SEQUENCE</scope>
</reference>
<dbReference type="CDD" id="cd08411">
    <property type="entry name" value="PBP2_OxyR"/>
    <property type="match status" value="1"/>
</dbReference>
<protein>
    <submittedName>
        <fullName evidence="7">Hydrogen peroxide-inducible genes activator =&gt; OxyR</fullName>
    </submittedName>
</protein>
<accession>A0A3B0SN29</accession>
<dbReference type="Pfam" id="PF00126">
    <property type="entry name" value="HTH_1"/>
    <property type="match status" value="1"/>
</dbReference>
<evidence type="ECO:0000256" key="4">
    <source>
        <dbReference type="ARBA" id="ARBA00023159"/>
    </source>
</evidence>
<dbReference type="Gene3D" id="1.10.10.10">
    <property type="entry name" value="Winged helix-like DNA-binding domain superfamily/Winged helix DNA-binding domain"/>
    <property type="match status" value="1"/>
</dbReference>
<keyword evidence="5" id="KW-0804">Transcription</keyword>
<keyword evidence="2" id="KW-0805">Transcription regulation</keyword>
<evidence type="ECO:0000256" key="2">
    <source>
        <dbReference type="ARBA" id="ARBA00023015"/>
    </source>
</evidence>
<sequence>MNIRDLSYIIAVADTGHFGQAAKQSFVSQPALSMQIKKLEDELGVKLFERTNKKVMITDAGREITAHARQILRETRAIKDIAANYSDPLAGKIIMGAFPTLAPYILPRIIPELHETFGRLAFFLREEKTEILIESLLSGELEVALLALPVAEERLDHSLLFRENFWLAVHEDNPLARKKQVSTADIQDESLLLLEEGHCLRDQALDVCMSMGALENTEFRATSLETLRQMVAANVGITLIPSLAVTETRGVRYIPFEAPAPSRRIGLFWRKSSTRQILIKEITAKIQGLFRNQSTLILN</sequence>
<evidence type="ECO:0000313" key="7">
    <source>
        <dbReference type="EMBL" id="VAV97813.1"/>
    </source>
</evidence>
<dbReference type="PROSITE" id="PS50931">
    <property type="entry name" value="HTH_LYSR"/>
    <property type="match status" value="1"/>
</dbReference>
<dbReference type="InterPro" id="IPR036388">
    <property type="entry name" value="WH-like_DNA-bd_sf"/>
</dbReference>
<name>A0A3B0SN29_9ZZZZ</name>
<dbReference type="GO" id="GO:0003677">
    <property type="term" value="F:DNA binding"/>
    <property type="evidence" value="ECO:0007669"/>
    <property type="project" value="UniProtKB-KW"/>
</dbReference>
<gene>
    <name evidence="7" type="ORF">MNBD_ALPHA01-287</name>
</gene>
<dbReference type="PANTHER" id="PTHR30346">
    <property type="entry name" value="TRANSCRIPTIONAL DUAL REGULATOR HCAR-RELATED"/>
    <property type="match status" value="1"/>
</dbReference>
<dbReference type="AlphaFoldDB" id="A0A3B0SN29"/>
<dbReference type="GO" id="GO:0003700">
    <property type="term" value="F:DNA-binding transcription factor activity"/>
    <property type="evidence" value="ECO:0007669"/>
    <property type="project" value="InterPro"/>
</dbReference>
<dbReference type="Pfam" id="PF03466">
    <property type="entry name" value="LysR_substrate"/>
    <property type="match status" value="1"/>
</dbReference>
<dbReference type="GO" id="GO:0032993">
    <property type="term" value="C:protein-DNA complex"/>
    <property type="evidence" value="ECO:0007669"/>
    <property type="project" value="TreeGrafter"/>
</dbReference>
<feature type="domain" description="HTH lysR-type" evidence="6">
    <location>
        <begin position="1"/>
        <end position="58"/>
    </location>
</feature>
<dbReference type="InterPro" id="IPR036390">
    <property type="entry name" value="WH_DNA-bd_sf"/>
</dbReference>
<dbReference type="SUPFAM" id="SSF53850">
    <property type="entry name" value="Periplasmic binding protein-like II"/>
    <property type="match status" value="1"/>
</dbReference>
<comment type="similarity">
    <text evidence="1">Belongs to the LysR transcriptional regulatory family.</text>
</comment>
<dbReference type="EMBL" id="UOEJ01000092">
    <property type="protein sequence ID" value="VAV97813.1"/>
    <property type="molecule type" value="Genomic_DNA"/>
</dbReference>
<dbReference type="PRINTS" id="PR00039">
    <property type="entry name" value="HTHLYSR"/>
</dbReference>
<dbReference type="InterPro" id="IPR000847">
    <property type="entry name" value="LysR_HTH_N"/>
</dbReference>
<evidence type="ECO:0000256" key="1">
    <source>
        <dbReference type="ARBA" id="ARBA00009437"/>
    </source>
</evidence>
<dbReference type="FunFam" id="1.10.10.10:FF:000001">
    <property type="entry name" value="LysR family transcriptional regulator"/>
    <property type="match status" value="1"/>
</dbReference>
<evidence type="ECO:0000259" key="6">
    <source>
        <dbReference type="PROSITE" id="PS50931"/>
    </source>
</evidence>
<dbReference type="PANTHER" id="PTHR30346:SF26">
    <property type="entry name" value="HYDROGEN PEROXIDE-INDUCIBLE GENES ACTIVATOR"/>
    <property type="match status" value="1"/>
</dbReference>
<organism evidence="7">
    <name type="scientific">hydrothermal vent metagenome</name>
    <dbReference type="NCBI Taxonomy" id="652676"/>
    <lineage>
        <taxon>unclassified sequences</taxon>
        <taxon>metagenomes</taxon>
        <taxon>ecological metagenomes</taxon>
    </lineage>
</organism>
<keyword evidence="3" id="KW-0238">DNA-binding</keyword>
<proteinExistence type="inferred from homology"/>
<dbReference type="SUPFAM" id="SSF46785">
    <property type="entry name" value="Winged helix' DNA-binding domain"/>
    <property type="match status" value="1"/>
</dbReference>
<dbReference type="InterPro" id="IPR005119">
    <property type="entry name" value="LysR_subst-bd"/>
</dbReference>
<evidence type="ECO:0000256" key="3">
    <source>
        <dbReference type="ARBA" id="ARBA00023125"/>
    </source>
</evidence>
<keyword evidence="4" id="KW-0010">Activator</keyword>